<organism evidence="1 2">
    <name type="scientific">Sulfobacillus benefaciens</name>
    <dbReference type="NCBI Taxonomy" id="453960"/>
    <lineage>
        <taxon>Bacteria</taxon>
        <taxon>Bacillati</taxon>
        <taxon>Bacillota</taxon>
        <taxon>Clostridia</taxon>
        <taxon>Eubacteriales</taxon>
        <taxon>Clostridiales Family XVII. Incertae Sedis</taxon>
        <taxon>Sulfobacillus</taxon>
    </lineage>
</organism>
<dbReference type="InterPro" id="IPR009651">
    <property type="entry name" value="Met_g_lyase_put"/>
</dbReference>
<dbReference type="InterPro" id="IPR015424">
    <property type="entry name" value="PyrdxlP-dep_Trfase"/>
</dbReference>
<dbReference type="InterPro" id="IPR015421">
    <property type="entry name" value="PyrdxlP-dep_Trfase_major"/>
</dbReference>
<dbReference type="Proteomes" id="UP000242972">
    <property type="component" value="Unassembled WGS sequence"/>
</dbReference>
<comment type="caution">
    <text evidence="1">The sequence shown here is derived from an EMBL/GenBank/DDBJ whole genome shotgun (WGS) entry which is preliminary data.</text>
</comment>
<gene>
    <name evidence="1" type="ORF">C7B46_00785</name>
</gene>
<sequence>MPSHPSLLAIVRPLWQEIEDKVALNVERTVKAFSTSGLSAPDLMGSTGYGYDDRGRSLLDGIVADIMGTPAALVRSQWVSGTHALNTVLQSLAPSVQKIWIASGPVYDTLHPIMFDRNHPFSLVSRGIDIEYMQWDRDGMPIWQSHRNPDVVYIQRSRGYQARPSWGRRQIEHIIGEAHRRNAIVVVDNCYGEFTDIAEPGHWGADLVVGSMMKNPGAGIAPTGAYVAGTESLVERVADQLFAPGIGGEVGPTGPYQRLLAQGWFMAPQVVGEAVMGGIYVSALFEAAGFAVNPLAREARNDIVTAIQLRSPQEIVRFCEQIQLHSPVDAKAAPTPWDMPGYHDPVIMAAGGFVSGASLELSADAPIRAPYWVYLQGGLSRWHTIIAARAALESLIGAN</sequence>
<dbReference type="PANTHER" id="PTHR46658">
    <property type="entry name" value="CYS OR MET METABOLISM PYRIDOXAL-PHOSPHATE-DEPENDENT ENZYME"/>
    <property type="match status" value="1"/>
</dbReference>
<evidence type="ECO:0000313" key="1">
    <source>
        <dbReference type="EMBL" id="PSR35585.1"/>
    </source>
</evidence>
<accession>A0A2T2XM58</accession>
<dbReference type="SUPFAM" id="SSF53383">
    <property type="entry name" value="PLP-dependent transferases"/>
    <property type="match status" value="1"/>
</dbReference>
<name>A0A2T2XM58_9FIRM</name>
<protein>
    <submittedName>
        <fullName evidence="1">Aluminum resistance protein</fullName>
    </submittedName>
</protein>
<dbReference type="Gene3D" id="3.40.640.10">
    <property type="entry name" value="Type I PLP-dependent aspartate aminotransferase-like (Major domain)"/>
    <property type="match status" value="1"/>
</dbReference>
<evidence type="ECO:0000313" key="2">
    <source>
        <dbReference type="Proteomes" id="UP000242972"/>
    </source>
</evidence>
<dbReference type="PANTHER" id="PTHR46658:SF1">
    <property type="entry name" value="CYS OR MET METABOLISM PYRIDOXAL-PHOSPHATE-DEPENDENT ENZYME"/>
    <property type="match status" value="1"/>
</dbReference>
<proteinExistence type="predicted"/>
<dbReference type="EMBL" id="PXYW01000001">
    <property type="protein sequence ID" value="PSR35585.1"/>
    <property type="molecule type" value="Genomic_DNA"/>
</dbReference>
<dbReference type="Pfam" id="PF06838">
    <property type="entry name" value="Met_gamma_lyase"/>
    <property type="match status" value="1"/>
</dbReference>
<dbReference type="Gene3D" id="3.90.1150.60">
    <property type="entry name" value="Methioning gamme-lyase, C-terminal domain"/>
    <property type="match status" value="1"/>
</dbReference>
<reference evidence="1 2" key="1">
    <citation type="journal article" date="2014" name="BMC Genomics">
        <title>Comparison of environmental and isolate Sulfobacillus genomes reveals diverse carbon, sulfur, nitrogen, and hydrogen metabolisms.</title>
        <authorList>
            <person name="Justice N.B."/>
            <person name="Norman A."/>
            <person name="Brown C.T."/>
            <person name="Singh A."/>
            <person name="Thomas B.C."/>
            <person name="Banfield J.F."/>
        </authorList>
    </citation>
    <scope>NUCLEOTIDE SEQUENCE [LARGE SCALE GENOMIC DNA]</scope>
    <source>
        <strain evidence="1">AMDSBA4</strain>
    </source>
</reference>
<dbReference type="AlphaFoldDB" id="A0A2T2XM58"/>